<organism evidence="1 2">
    <name type="scientific">Phytohabitans houttuyneae</name>
    <dbReference type="NCBI Taxonomy" id="1076126"/>
    <lineage>
        <taxon>Bacteria</taxon>
        <taxon>Bacillati</taxon>
        <taxon>Actinomycetota</taxon>
        <taxon>Actinomycetes</taxon>
        <taxon>Micromonosporales</taxon>
        <taxon>Micromonosporaceae</taxon>
    </lineage>
</organism>
<protein>
    <submittedName>
        <fullName evidence="1">Uncharacterized protein</fullName>
    </submittedName>
</protein>
<dbReference type="RefSeq" id="WP_173054069.1">
    <property type="nucleotide sequence ID" value="NZ_BAABGO010000005.1"/>
</dbReference>
<dbReference type="Proteomes" id="UP000482800">
    <property type="component" value="Unassembled WGS sequence"/>
</dbReference>
<dbReference type="AlphaFoldDB" id="A0A6V8K056"/>
<name>A0A6V8K056_9ACTN</name>
<evidence type="ECO:0000313" key="1">
    <source>
        <dbReference type="EMBL" id="GFJ76920.1"/>
    </source>
</evidence>
<reference evidence="1 2" key="1">
    <citation type="submission" date="2020-03" db="EMBL/GenBank/DDBJ databases">
        <title>Whole genome shotgun sequence of Phytohabitans houttuyneae NBRC 108639.</title>
        <authorList>
            <person name="Komaki H."/>
            <person name="Tamura T."/>
        </authorList>
    </citation>
    <scope>NUCLEOTIDE SEQUENCE [LARGE SCALE GENOMIC DNA]</scope>
    <source>
        <strain evidence="1 2">NBRC 108639</strain>
    </source>
</reference>
<dbReference type="EMBL" id="BLPF01000001">
    <property type="protein sequence ID" value="GFJ76920.1"/>
    <property type="molecule type" value="Genomic_DNA"/>
</dbReference>
<evidence type="ECO:0000313" key="2">
    <source>
        <dbReference type="Proteomes" id="UP000482800"/>
    </source>
</evidence>
<proteinExistence type="predicted"/>
<gene>
    <name evidence="1" type="ORF">Phou_011000</name>
</gene>
<sequence>MDLVDLSRRVARLDAALRPIATQEVPLDDLAGWMERMRAAPPAVEQAGVAEESAVVLRALIQVYAEGGEAERAAVRALFDRYTSFRWAAHLPERPDSAAGLRTQLLHLSARDHDGDTRDELLRLRDLLAEARAAGVDADTVLAEVAALSSDVDRYGMGSIRSILIGCLRTPHHPGQRGRPDI</sequence>
<comment type="caution">
    <text evidence="1">The sequence shown here is derived from an EMBL/GenBank/DDBJ whole genome shotgun (WGS) entry which is preliminary data.</text>
</comment>
<reference evidence="1 2" key="2">
    <citation type="submission" date="2020-03" db="EMBL/GenBank/DDBJ databases">
        <authorList>
            <person name="Ichikawa N."/>
            <person name="Kimura A."/>
            <person name="Kitahashi Y."/>
            <person name="Uohara A."/>
        </authorList>
    </citation>
    <scope>NUCLEOTIDE SEQUENCE [LARGE SCALE GENOMIC DNA]</scope>
    <source>
        <strain evidence="1 2">NBRC 108639</strain>
    </source>
</reference>
<keyword evidence="2" id="KW-1185">Reference proteome</keyword>
<accession>A0A6V8K056</accession>